<keyword evidence="2" id="KW-0812">Transmembrane</keyword>
<dbReference type="AlphaFoldDB" id="A0A1J0VXV8"/>
<dbReference type="KEGG" id="nsl:BOX37_26495"/>
<feature type="transmembrane region" description="Helical" evidence="2">
    <location>
        <begin position="71"/>
        <end position="90"/>
    </location>
</feature>
<reference evidence="3" key="1">
    <citation type="submission" date="2016-11" db="EMBL/GenBank/DDBJ databases">
        <authorList>
            <person name="Jaros S."/>
            <person name="Januszkiewicz K."/>
            <person name="Wedrychowicz H."/>
        </authorList>
    </citation>
    <scope>NUCLEOTIDE SEQUENCE [LARGE SCALE GENOMIC DNA]</scope>
    <source>
        <strain evidence="3">Y48</strain>
    </source>
</reference>
<evidence type="ECO:0000313" key="3">
    <source>
        <dbReference type="EMBL" id="APE36892.1"/>
    </source>
</evidence>
<feature type="transmembrane region" description="Helical" evidence="2">
    <location>
        <begin position="96"/>
        <end position="116"/>
    </location>
</feature>
<evidence type="ECO:0000313" key="4">
    <source>
        <dbReference type="Proteomes" id="UP000183810"/>
    </source>
</evidence>
<gene>
    <name evidence="3" type="ORF">BOX37_26495</name>
</gene>
<evidence type="ECO:0000256" key="1">
    <source>
        <dbReference type="SAM" id="MobiDB-lite"/>
    </source>
</evidence>
<feature type="region of interest" description="Disordered" evidence="1">
    <location>
        <begin position="46"/>
        <end position="68"/>
    </location>
</feature>
<dbReference type="EMBL" id="CP018082">
    <property type="protein sequence ID" value="APE36892.1"/>
    <property type="molecule type" value="Genomic_DNA"/>
</dbReference>
<name>A0A1J0VXV8_9NOCA</name>
<accession>A0A1J0VXV8</accession>
<dbReference type="Proteomes" id="UP000183810">
    <property type="component" value="Chromosome"/>
</dbReference>
<keyword evidence="2" id="KW-1133">Transmembrane helix</keyword>
<keyword evidence="4" id="KW-1185">Reference proteome</keyword>
<proteinExistence type="predicted"/>
<protein>
    <submittedName>
        <fullName evidence="3">Uncharacterized protein</fullName>
    </submittedName>
</protein>
<evidence type="ECO:0000256" key="2">
    <source>
        <dbReference type="SAM" id="Phobius"/>
    </source>
</evidence>
<sequence>MRWTGGSGDAGSPVRAGDSMTRLIDYTFDGPWLTYVDERQLSAPLRQKLDRGRRAGNPPVHRGTDRSGGSGVLLGAAGALGSIVLIALILTGTGPLVVRGVVLATVVTAVGAAVWWSARSTTSLTASDRRDVAAATKRLYVPDSSAAPALQVDSFDEFPVPELIARAVELRDSIADSPAWQSGYLASHRLRLDLDAELDQIIQHALRMECVAGPLAEPVGDSATATTTRQATEYVRTSLEWVWAGLVSRVSALTAYHAHLGELETELINAGIAERTAGAGVDIAELIAAAAGAELAADHLAGLGEEVRAMALAINEIVETLNGDLGTLAALSVPQL</sequence>
<organism evidence="3 4">
    <name type="scientific">Nocardia mangyaensis</name>
    <dbReference type="NCBI Taxonomy" id="2213200"/>
    <lineage>
        <taxon>Bacteria</taxon>
        <taxon>Bacillati</taxon>
        <taxon>Actinomycetota</taxon>
        <taxon>Actinomycetes</taxon>
        <taxon>Mycobacteriales</taxon>
        <taxon>Nocardiaceae</taxon>
        <taxon>Nocardia</taxon>
    </lineage>
</organism>
<keyword evidence="2" id="KW-0472">Membrane</keyword>